<dbReference type="Proteomes" id="UP000466345">
    <property type="component" value="Unassembled WGS sequence"/>
</dbReference>
<accession>A0A7K0CNT2</accession>
<evidence type="ECO:0000313" key="1">
    <source>
        <dbReference type="EMBL" id="MQY15147.1"/>
    </source>
</evidence>
<keyword evidence="2" id="KW-1185">Reference proteome</keyword>
<name>A0A7K0CNT2_9ACTN</name>
<organism evidence="1 2">
    <name type="scientific">Streptomyces smaragdinus</name>
    <dbReference type="NCBI Taxonomy" id="2585196"/>
    <lineage>
        <taxon>Bacteria</taxon>
        <taxon>Bacillati</taxon>
        <taxon>Actinomycetota</taxon>
        <taxon>Actinomycetes</taxon>
        <taxon>Kitasatosporales</taxon>
        <taxon>Streptomycetaceae</taxon>
        <taxon>Streptomyces</taxon>
    </lineage>
</organism>
<evidence type="ECO:0000313" key="2">
    <source>
        <dbReference type="Proteomes" id="UP000466345"/>
    </source>
</evidence>
<dbReference type="EMBL" id="WEGJ01000029">
    <property type="protein sequence ID" value="MQY15147.1"/>
    <property type="molecule type" value="Genomic_DNA"/>
</dbReference>
<gene>
    <name evidence="1" type="ORF">SRB5_53250</name>
</gene>
<sequence>MIRGLSTSAKRQIAVFEREHGLPAGEVAHAFRRWNANAKRPYEDVDRFYERDDTDLRINDYHVRTLLEITIHALRRRARRELSAAIGPADGRFLDRSLNNPFAPRDLPWWLRRIGV</sequence>
<dbReference type="AlphaFoldDB" id="A0A7K0CNT2"/>
<reference evidence="1 2" key="1">
    <citation type="submission" date="2019-10" db="EMBL/GenBank/DDBJ databases">
        <title>Streptomyces smaragdinus sp. nov. and Streptomyces fabii sp. nov., isolated from the gut of fungus growing-termite Macrotermes natalensis.</title>
        <authorList>
            <person name="Schwitalla J."/>
            <person name="Benndorf R."/>
            <person name="Martin K."/>
            <person name="De Beer W."/>
            <person name="Kaster A.-K."/>
            <person name="Vollmers J."/>
            <person name="Poulsen M."/>
            <person name="Beemelmanns C."/>
        </authorList>
    </citation>
    <scope>NUCLEOTIDE SEQUENCE [LARGE SCALE GENOMIC DNA]</scope>
    <source>
        <strain evidence="1 2">RB5</strain>
    </source>
</reference>
<comment type="caution">
    <text evidence="1">The sequence shown here is derived from an EMBL/GenBank/DDBJ whole genome shotgun (WGS) entry which is preliminary data.</text>
</comment>
<protein>
    <submittedName>
        <fullName evidence="1">Uncharacterized protein</fullName>
    </submittedName>
</protein>
<proteinExistence type="predicted"/>